<name>A0A2U0S9F3_9SPHN</name>
<dbReference type="InterPro" id="IPR035965">
    <property type="entry name" value="PAS-like_dom_sf"/>
</dbReference>
<feature type="non-terminal residue" evidence="2">
    <location>
        <position position="1"/>
    </location>
</feature>
<feature type="non-terminal residue" evidence="2">
    <location>
        <position position="72"/>
    </location>
</feature>
<evidence type="ECO:0000313" key="3">
    <source>
        <dbReference type="Proteomes" id="UP000245890"/>
    </source>
</evidence>
<dbReference type="InterPro" id="IPR013656">
    <property type="entry name" value="PAS_4"/>
</dbReference>
<dbReference type="Gene3D" id="3.30.450.20">
    <property type="entry name" value="PAS domain"/>
    <property type="match status" value="1"/>
</dbReference>
<evidence type="ECO:0000259" key="1">
    <source>
        <dbReference type="Pfam" id="PF08448"/>
    </source>
</evidence>
<dbReference type="InterPro" id="IPR000014">
    <property type="entry name" value="PAS"/>
</dbReference>
<dbReference type="NCBIfam" id="TIGR00229">
    <property type="entry name" value="sensory_box"/>
    <property type="match status" value="1"/>
</dbReference>
<protein>
    <recommendedName>
        <fullName evidence="1">PAS fold-4 domain-containing protein</fullName>
    </recommendedName>
</protein>
<comment type="caution">
    <text evidence="2">The sequence shown here is derived from an EMBL/GenBank/DDBJ whole genome shotgun (WGS) entry which is preliminary data.</text>
</comment>
<dbReference type="SUPFAM" id="SSF55785">
    <property type="entry name" value="PYP-like sensor domain (PAS domain)"/>
    <property type="match status" value="1"/>
</dbReference>
<dbReference type="AlphaFoldDB" id="A0A2U0S9F3"/>
<organism evidence="2 3">
    <name type="scientific">Sphingomonas pokkalii</name>
    <dbReference type="NCBI Taxonomy" id="2175090"/>
    <lineage>
        <taxon>Bacteria</taxon>
        <taxon>Pseudomonadati</taxon>
        <taxon>Pseudomonadota</taxon>
        <taxon>Alphaproteobacteria</taxon>
        <taxon>Sphingomonadales</taxon>
        <taxon>Sphingomonadaceae</taxon>
        <taxon>Sphingomonas</taxon>
    </lineage>
</organism>
<reference evidence="2 3" key="1">
    <citation type="submission" date="2018-05" db="EMBL/GenBank/DDBJ databases">
        <title>Description of Sphingomonas pokkalii sp nov, isolated from the rhizosphere of saline tolerant pokkali rice and its draft genome analysis.</title>
        <authorList>
            <person name="Menon R."/>
            <person name="Kumari S."/>
            <person name="Rameshkumar N."/>
        </authorList>
    </citation>
    <scope>NUCLEOTIDE SEQUENCE [LARGE SCALE GENOMIC DNA]</scope>
    <source>
        <strain evidence="2 3">L3B27</strain>
    </source>
</reference>
<dbReference type="Pfam" id="PF08448">
    <property type="entry name" value="PAS_4"/>
    <property type="match status" value="1"/>
</dbReference>
<feature type="domain" description="PAS fold-4" evidence="1">
    <location>
        <begin position="24"/>
        <end position="68"/>
    </location>
</feature>
<dbReference type="EMBL" id="QENQ01000003">
    <property type="protein sequence ID" value="PVX27925.1"/>
    <property type="molecule type" value="Genomic_DNA"/>
</dbReference>
<dbReference type="Proteomes" id="UP000245890">
    <property type="component" value="Unassembled WGS sequence"/>
</dbReference>
<proteinExistence type="predicted"/>
<evidence type="ECO:0000313" key="2">
    <source>
        <dbReference type="EMBL" id="PVX27925.1"/>
    </source>
</evidence>
<dbReference type="OrthoDB" id="9812260at2"/>
<gene>
    <name evidence="2" type="ORF">DD559_19300</name>
</gene>
<sequence>VAADREQALMGQREREERLQLVTDAVPGLIAYIDKEHRYRFANRRYAEWFGLPTGTILGRHLREVLGEAAFD</sequence>
<dbReference type="RefSeq" id="WP_116471038.1">
    <property type="nucleotide sequence ID" value="NZ_QENQ01000003.1"/>
</dbReference>
<accession>A0A2U0S9F3</accession>
<keyword evidence="3" id="KW-1185">Reference proteome</keyword>